<dbReference type="Proteomes" id="UP000324897">
    <property type="component" value="Unassembled WGS sequence"/>
</dbReference>
<evidence type="ECO:0000313" key="4">
    <source>
        <dbReference type="Proteomes" id="UP000324897"/>
    </source>
</evidence>
<dbReference type="CDD" id="cd06257">
    <property type="entry name" value="DnaJ"/>
    <property type="match status" value="1"/>
</dbReference>
<dbReference type="PANTHER" id="PTHR44743:SF4">
    <property type="entry name" value="J DOMAIN-CONTAINING PROTEIN"/>
    <property type="match status" value="1"/>
</dbReference>
<accession>A0A5J9T3T1</accession>
<dbReference type="EMBL" id="RWGY01000051">
    <property type="protein sequence ID" value="TVU05658.1"/>
    <property type="molecule type" value="Genomic_DNA"/>
</dbReference>
<dbReference type="PROSITE" id="PS50076">
    <property type="entry name" value="DNAJ_2"/>
    <property type="match status" value="1"/>
</dbReference>
<dbReference type="AlphaFoldDB" id="A0A5J9T3T1"/>
<dbReference type="Gramene" id="TVU05658">
    <property type="protein sequence ID" value="TVU05658"/>
    <property type="gene ID" value="EJB05_48829"/>
</dbReference>
<dbReference type="InterPro" id="IPR036869">
    <property type="entry name" value="J_dom_sf"/>
</dbReference>
<evidence type="ECO:0000313" key="3">
    <source>
        <dbReference type="EMBL" id="TVU05658.1"/>
    </source>
</evidence>
<dbReference type="Pfam" id="PF00226">
    <property type="entry name" value="DnaJ"/>
    <property type="match status" value="1"/>
</dbReference>
<dbReference type="InterPro" id="IPR018253">
    <property type="entry name" value="DnaJ_domain_CS"/>
</dbReference>
<dbReference type="PANTHER" id="PTHR44743">
    <property type="entry name" value="PUTATIVE, EXPRESSED-RELATED"/>
    <property type="match status" value="1"/>
</dbReference>
<dbReference type="Gene3D" id="1.10.287.110">
    <property type="entry name" value="DnaJ domain"/>
    <property type="match status" value="1"/>
</dbReference>
<organism evidence="3 4">
    <name type="scientific">Eragrostis curvula</name>
    <name type="common">weeping love grass</name>
    <dbReference type="NCBI Taxonomy" id="38414"/>
    <lineage>
        <taxon>Eukaryota</taxon>
        <taxon>Viridiplantae</taxon>
        <taxon>Streptophyta</taxon>
        <taxon>Embryophyta</taxon>
        <taxon>Tracheophyta</taxon>
        <taxon>Spermatophyta</taxon>
        <taxon>Magnoliopsida</taxon>
        <taxon>Liliopsida</taxon>
        <taxon>Poales</taxon>
        <taxon>Poaceae</taxon>
        <taxon>PACMAD clade</taxon>
        <taxon>Chloridoideae</taxon>
        <taxon>Eragrostideae</taxon>
        <taxon>Eragrostidinae</taxon>
        <taxon>Eragrostis</taxon>
    </lineage>
</organism>
<name>A0A5J9T3T1_9POAL</name>
<dbReference type="SMART" id="SM00271">
    <property type="entry name" value="DnaJ"/>
    <property type="match status" value="1"/>
</dbReference>
<comment type="caution">
    <text evidence="3">The sequence shown here is derived from an EMBL/GenBank/DDBJ whole genome shotgun (WGS) entry which is preliminary data.</text>
</comment>
<dbReference type="SUPFAM" id="SSF46565">
    <property type="entry name" value="Chaperone J-domain"/>
    <property type="match status" value="1"/>
</dbReference>
<sequence length="218" mass="23784">MQRTTGRAKASAAQNPRAAPISSAPCTAHMLIHHPQTVEQAALRRQARRGQDETTMASGGGCSLYAVLGVASDCSDADLRTAYRKLAMKWHPDKCAAGSSAGGGVEAAKARFQKIQGAYAVLSDPNKRILYDVGAYDSDGDDDGQGEILGDILEAMSKTENGKGESLEDMQRQFEELFLRPSPSYCSPVRSTATWARHRRRPNSPRLSFPFPRSRRDR</sequence>
<feature type="region of interest" description="Disordered" evidence="1">
    <location>
        <begin position="192"/>
        <end position="218"/>
    </location>
</feature>
<proteinExistence type="predicted"/>
<protein>
    <recommendedName>
        <fullName evidence="2">J domain-containing protein</fullName>
    </recommendedName>
</protein>
<gene>
    <name evidence="3" type="ORF">EJB05_48829</name>
</gene>
<evidence type="ECO:0000259" key="2">
    <source>
        <dbReference type="PROSITE" id="PS50076"/>
    </source>
</evidence>
<dbReference type="GO" id="GO:0005783">
    <property type="term" value="C:endoplasmic reticulum"/>
    <property type="evidence" value="ECO:0007669"/>
    <property type="project" value="UniProtKB-ARBA"/>
</dbReference>
<reference evidence="3 4" key="1">
    <citation type="journal article" date="2019" name="Sci. Rep.">
        <title>A high-quality genome of Eragrostis curvula grass provides insights into Poaceae evolution and supports new strategies to enhance forage quality.</title>
        <authorList>
            <person name="Carballo J."/>
            <person name="Santos B.A.C.M."/>
            <person name="Zappacosta D."/>
            <person name="Garbus I."/>
            <person name="Selva J.P."/>
            <person name="Gallo C.A."/>
            <person name="Diaz A."/>
            <person name="Albertini E."/>
            <person name="Caccamo M."/>
            <person name="Echenique V."/>
        </authorList>
    </citation>
    <scope>NUCLEOTIDE SEQUENCE [LARGE SCALE GENOMIC DNA]</scope>
    <source>
        <strain evidence="4">cv. Victoria</strain>
        <tissue evidence="3">Leaf</tissue>
    </source>
</reference>
<dbReference type="PRINTS" id="PR00625">
    <property type="entry name" value="JDOMAIN"/>
</dbReference>
<dbReference type="InterPro" id="IPR001623">
    <property type="entry name" value="DnaJ_domain"/>
</dbReference>
<evidence type="ECO:0000256" key="1">
    <source>
        <dbReference type="SAM" id="MobiDB-lite"/>
    </source>
</evidence>
<dbReference type="OrthoDB" id="10250354at2759"/>
<keyword evidence="4" id="KW-1185">Reference proteome</keyword>
<feature type="non-terminal residue" evidence="3">
    <location>
        <position position="1"/>
    </location>
</feature>
<feature type="region of interest" description="Disordered" evidence="1">
    <location>
        <begin position="1"/>
        <end position="20"/>
    </location>
</feature>
<feature type="domain" description="J" evidence="2">
    <location>
        <begin position="63"/>
        <end position="135"/>
    </location>
</feature>
<dbReference type="PROSITE" id="PS00636">
    <property type="entry name" value="DNAJ_1"/>
    <property type="match status" value="1"/>
</dbReference>